<dbReference type="InterPro" id="IPR032774">
    <property type="entry name" value="WG_beta_rep"/>
</dbReference>
<accession>A0A374N9W4</accession>
<name>A0A374N9W4_BACUN</name>
<comment type="caution">
    <text evidence="2">The sequence shown here is derived from an EMBL/GenBank/DDBJ whole genome shotgun (WGS) entry which is preliminary data.</text>
</comment>
<dbReference type="EMBL" id="QSOF01000001">
    <property type="protein sequence ID" value="RGI80335.1"/>
    <property type="molecule type" value="Genomic_DNA"/>
</dbReference>
<dbReference type="Proteomes" id="UP000263754">
    <property type="component" value="Unassembled WGS sequence"/>
</dbReference>
<proteinExistence type="predicted"/>
<gene>
    <name evidence="2" type="ORF">DXD90_02060</name>
</gene>
<evidence type="ECO:0000313" key="3">
    <source>
        <dbReference type="Proteomes" id="UP000263754"/>
    </source>
</evidence>
<dbReference type="AlphaFoldDB" id="A0A374N9W4"/>
<keyword evidence="1" id="KW-0812">Transmembrane</keyword>
<protein>
    <submittedName>
        <fullName evidence="2">WG repeat-containing protein</fullName>
    </submittedName>
</protein>
<dbReference type="RefSeq" id="WP_117962552.1">
    <property type="nucleotide sequence ID" value="NZ_DAWEHH010000013.1"/>
</dbReference>
<evidence type="ECO:0000313" key="2">
    <source>
        <dbReference type="EMBL" id="RGI80335.1"/>
    </source>
</evidence>
<organism evidence="2 3">
    <name type="scientific">Bacteroides uniformis</name>
    <dbReference type="NCBI Taxonomy" id="820"/>
    <lineage>
        <taxon>Bacteria</taxon>
        <taxon>Pseudomonadati</taxon>
        <taxon>Bacteroidota</taxon>
        <taxon>Bacteroidia</taxon>
        <taxon>Bacteroidales</taxon>
        <taxon>Bacteroidaceae</taxon>
        <taxon>Bacteroides</taxon>
    </lineage>
</organism>
<sequence>MEIMKFLSLSSHLFKSMVVSNTVENKKSVVVLCGSSCKYTYYLLSLISCFRVIMAFLLFFGVLGCSSNSTKKKAEKEKEYSAIENVVARTSSEKYNLVKCEGKCGIYDVDEVEILPLRYDEILCTIEDGNNDFFIVELDGKKGVLLSHETPFVSIEFDNIYYDDGVYQGFFEVELNGKVGLFDKNGNNVVPCRYDNVQLNRIGYPYGIFIVRQGDKYGCVINGKEMIPCNYYSIIITDDYIMTSLHGESSQVAMNISNKYQVYENGYMR</sequence>
<keyword evidence="1" id="KW-1133">Transmembrane helix</keyword>
<keyword evidence="1" id="KW-0472">Membrane</keyword>
<evidence type="ECO:0000256" key="1">
    <source>
        <dbReference type="SAM" id="Phobius"/>
    </source>
</evidence>
<feature type="transmembrane region" description="Helical" evidence="1">
    <location>
        <begin position="39"/>
        <end position="63"/>
    </location>
</feature>
<reference evidence="2 3" key="1">
    <citation type="submission" date="2018-08" db="EMBL/GenBank/DDBJ databases">
        <title>A genome reference for cultivated species of the human gut microbiota.</title>
        <authorList>
            <person name="Zou Y."/>
            <person name="Xue W."/>
            <person name="Luo G."/>
        </authorList>
    </citation>
    <scope>NUCLEOTIDE SEQUENCE [LARGE SCALE GENOMIC DNA]</scope>
    <source>
        <strain evidence="2 3">TM10-17</strain>
    </source>
</reference>
<dbReference type="Pfam" id="PF14903">
    <property type="entry name" value="WG_beta_rep"/>
    <property type="match status" value="1"/>
</dbReference>